<dbReference type="RefSeq" id="WP_099241595.1">
    <property type="nucleotide sequence ID" value="NZ_FXXP01000001.1"/>
</dbReference>
<protein>
    <submittedName>
        <fullName evidence="1">Uncharacterized protein</fullName>
    </submittedName>
</protein>
<name>A0A238J5P3_9RHOB</name>
<keyword evidence="2" id="KW-1185">Reference proteome</keyword>
<sequence length="217" mass="23541">MIFFENLNHPLARSVADACAAQGDDIFDVSASSGGLSEAIAANGAPRALVLTPPERCEAQAMRDAFYDPAKALEFGKQVHADAMQFLINCRLATQAMMTEKTGHVLFLGIDDVAARLVGLPENPIANQLRVSALKSLAKEYGRMGIKYNAILSQPSKETVDPKTWRSQRDQLKVYTMRFSPNETREYADFCAQAVQGSLPLNGGLLCLGKGVMEMAA</sequence>
<evidence type="ECO:0000313" key="2">
    <source>
        <dbReference type="Proteomes" id="UP000225972"/>
    </source>
</evidence>
<dbReference type="AlphaFoldDB" id="A0A238J5P3"/>
<dbReference type="OrthoDB" id="9888960at2"/>
<dbReference type="EMBL" id="FXXP01000001">
    <property type="protein sequence ID" value="SMX26030.1"/>
    <property type="molecule type" value="Genomic_DNA"/>
</dbReference>
<accession>A0A238J5P3</accession>
<gene>
    <name evidence="1" type="ORF">TRP8649_00102</name>
</gene>
<reference evidence="2" key="1">
    <citation type="submission" date="2017-05" db="EMBL/GenBank/DDBJ databases">
        <authorList>
            <person name="Rodrigo-Torres L."/>
            <person name="Arahal R. D."/>
            <person name="Lucena T."/>
        </authorList>
    </citation>
    <scope>NUCLEOTIDE SEQUENCE [LARGE SCALE GENOMIC DNA]</scope>
    <source>
        <strain evidence="2">CECT 8649</strain>
    </source>
</reference>
<organism evidence="1 2">
    <name type="scientific">Pelagimonas phthalicica</name>
    <dbReference type="NCBI Taxonomy" id="1037362"/>
    <lineage>
        <taxon>Bacteria</taxon>
        <taxon>Pseudomonadati</taxon>
        <taxon>Pseudomonadota</taxon>
        <taxon>Alphaproteobacteria</taxon>
        <taxon>Rhodobacterales</taxon>
        <taxon>Roseobacteraceae</taxon>
        <taxon>Pelagimonas</taxon>
    </lineage>
</organism>
<dbReference type="Proteomes" id="UP000225972">
    <property type="component" value="Unassembled WGS sequence"/>
</dbReference>
<evidence type="ECO:0000313" key="1">
    <source>
        <dbReference type="EMBL" id="SMX26030.1"/>
    </source>
</evidence>
<proteinExistence type="predicted"/>